<sequence length="322" mass="35456">MNRKRCNWRWVSLGLVALAGCSGADGEPDRDEDQAAVAAHPRFSGQAAYELVQRQVAFGPRVPGRQGHRAMAAWLEEYLAQRADTLVVQRFTHTTVGGDAVQLLNFLARFEVSGTRPILLLSHWDTRPVSDGADDPEVRDQPVPGANDGASGTAILLELADMMSRTPPPRSLDLLLVDGEDYGDFAVGKDVFLGSRYFAANLPEGYDPEFGVLLDMVGDRNLDIYVEGNSNRLAPAVVDRVWNIAQRLGFGDVFHRSTRHTINDDHIPLNDVGIPTIDVIDFDYPGPGNRYWHTPEDTPDKVSASSLDVVGTVMTRLIYRGM</sequence>
<keyword evidence="2" id="KW-0012">Acyltransferase</keyword>
<feature type="chain" id="PRO_5042060709" evidence="3">
    <location>
        <begin position="25"/>
        <end position="322"/>
    </location>
</feature>
<dbReference type="EMBL" id="JAACAK010000012">
    <property type="protein sequence ID" value="NIR73783.1"/>
    <property type="molecule type" value="Genomic_DNA"/>
</dbReference>
<proteinExistence type="predicted"/>
<dbReference type="PROSITE" id="PS51257">
    <property type="entry name" value="PROKAR_LIPOPROTEIN"/>
    <property type="match status" value="1"/>
</dbReference>
<dbReference type="PANTHER" id="PTHR12283">
    <property type="entry name" value="GLUTAMINYL-PEPTIDE CYCLOTRANSFERASE"/>
    <property type="match status" value="1"/>
</dbReference>
<protein>
    <submittedName>
        <fullName evidence="5">M28 family peptidase</fullName>
    </submittedName>
</protein>
<feature type="domain" description="Peptidase M28" evidence="4">
    <location>
        <begin position="108"/>
        <end position="316"/>
    </location>
</feature>
<comment type="caution">
    <text evidence="5">The sequence shown here is derived from an EMBL/GenBank/DDBJ whole genome shotgun (WGS) entry which is preliminary data.</text>
</comment>
<dbReference type="GO" id="GO:0016603">
    <property type="term" value="F:glutaminyl-peptide cyclotransferase activity"/>
    <property type="evidence" value="ECO:0007669"/>
    <property type="project" value="TreeGrafter"/>
</dbReference>
<keyword evidence="3" id="KW-0732">Signal</keyword>
<dbReference type="Gene3D" id="3.40.630.10">
    <property type="entry name" value="Zn peptidases"/>
    <property type="match status" value="1"/>
</dbReference>
<evidence type="ECO:0000313" key="5">
    <source>
        <dbReference type="EMBL" id="NIR73783.1"/>
    </source>
</evidence>
<dbReference type="Proteomes" id="UP000702544">
    <property type="component" value="Unassembled WGS sequence"/>
</dbReference>
<feature type="signal peptide" evidence="3">
    <location>
        <begin position="1"/>
        <end position="24"/>
    </location>
</feature>
<dbReference type="SUPFAM" id="SSF53187">
    <property type="entry name" value="Zn-dependent exopeptidases"/>
    <property type="match status" value="1"/>
</dbReference>
<evidence type="ECO:0000256" key="2">
    <source>
        <dbReference type="ARBA" id="ARBA00023315"/>
    </source>
</evidence>
<dbReference type="Pfam" id="PF04389">
    <property type="entry name" value="Peptidase_M28"/>
    <property type="match status" value="1"/>
</dbReference>
<dbReference type="InterPro" id="IPR040234">
    <property type="entry name" value="QC/QCL"/>
</dbReference>
<dbReference type="AlphaFoldDB" id="A0AAE4Z693"/>
<reference evidence="5 6" key="1">
    <citation type="submission" date="2020-01" db="EMBL/GenBank/DDBJ databases">
        <title>Genomes assembled from Gulf of Kutch pelagic sediment metagenomes.</title>
        <authorList>
            <person name="Chandrashekar M."/>
            <person name="Mahajan M.S."/>
            <person name="Dave K.J."/>
            <person name="Vatsa P."/>
            <person name="Nathani N.M."/>
        </authorList>
    </citation>
    <scope>NUCLEOTIDE SEQUENCE [LARGE SCALE GENOMIC DNA]</scope>
    <source>
        <strain evidence="5">KS3-K002</strain>
    </source>
</reference>
<evidence type="ECO:0000256" key="3">
    <source>
        <dbReference type="SAM" id="SignalP"/>
    </source>
</evidence>
<evidence type="ECO:0000259" key="4">
    <source>
        <dbReference type="Pfam" id="PF04389"/>
    </source>
</evidence>
<keyword evidence="1" id="KW-0808">Transferase</keyword>
<organism evidence="5 6">
    <name type="scientific">Candidatus Kutchimonas denitrificans</name>
    <dbReference type="NCBI Taxonomy" id="3056748"/>
    <lineage>
        <taxon>Bacteria</taxon>
        <taxon>Pseudomonadati</taxon>
        <taxon>Gemmatimonadota</taxon>
        <taxon>Gemmatimonadia</taxon>
        <taxon>Candidatus Palauibacterales</taxon>
        <taxon>Candidatus Palauibacteraceae</taxon>
        <taxon>Candidatus Kutchimonas</taxon>
    </lineage>
</organism>
<evidence type="ECO:0000313" key="6">
    <source>
        <dbReference type="Proteomes" id="UP000702544"/>
    </source>
</evidence>
<name>A0AAE4Z693_9BACT</name>
<gene>
    <name evidence="5" type="ORF">GWO12_01510</name>
</gene>
<evidence type="ECO:0000256" key="1">
    <source>
        <dbReference type="ARBA" id="ARBA00022679"/>
    </source>
</evidence>
<accession>A0AAE4Z693</accession>
<dbReference type="PANTHER" id="PTHR12283:SF6">
    <property type="entry name" value="GLUTAMINYL-PEPTIDE CYCLOTRANSFERASE-RELATED"/>
    <property type="match status" value="1"/>
</dbReference>
<dbReference type="GO" id="GO:0008270">
    <property type="term" value="F:zinc ion binding"/>
    <property type="evidence" value="ECO:0007669"/>
    <property type="project" value="TreeGrafter"/>
</dbReference>
<dbReference type="InterPro" id="IPR007484">
    <property type="entry name" value="Peptidase_M28"/>
</dbReference>